<dbReference type="AlphaFoldDB" id="A0A1Y3BME7"/>
<dbReference type="Pfam" id="PF26051">
    <property type="entry name" value="PWI_ABCF3"/>
    <property type="match status" value="1"/>
</dbReference>
<dbReference type="InterPro" id="IPR058770">
    <property type="entry name" value="PWI_ABCF3"/>
</dbReference>
<name>A0A1Y3BME7_EURMA</name>
<comment type="caution">
    <text evidence="2">The sequence shown here is derived from an EMBL/GenBank/DDBJ whole genome shotgun (WGS) entry which is preliminary data.</text>
</comment>
<evidence type="ECO:0000313" key="3">
    <source>
        <dbReference type="Proteomes" id="UP000194236"/>
    </source>
</evidence>
<feature type="non-terminal residue" evidence="2">
    <location>
        <position position="130"/>
    </location>
</feature>
<gene>
    <name evidence="2" type="ORF">BLA29_009364</name>
</gene>
<dbReference type="Proteomes" id="UP000194236">
    <property type="component" value="Unassembled WGS sequence"/>
</dbReference>
<accession>A0A1Y3BME7</accession>
<protein>
    <recommendedName>
        <fullName evidence="1">ABCF3 PWI-like helical bundle domain-containing protein</fullName>
    </recommendedName>
</protein>
<evidence type="ECO:0000313" key="2">
    <source>
        <dbReference type="EMBL" id="OTF81098.1"/>
    </source>
</evidence>
<evidence type="ECO:0000259" key="1">
    <source>
        <dbReference type="Pfam" id="PF26051"/>
    </source>
</evidence>
<dbReference type="EMBL" id="MUJZ01015329">
    <property type="protein sequence ID" value="OTF81098.1"/>
    <property type="molecule type" value="Genomic_DNA"/>
</dbReference>
<organism evidence="2 3">
    <name type="scientific">Euroglyphus maynei</name>
    <name type="common">Mayne's house dust mite</name>
    <dbReference type="NCBI Taxonomy" id="6958"/>
    <lineage>
        <taxon>Eukaryota</taxon>
        <taxon>Metazoa</taxon>
        <taxon>Ecdysozoa</taxon>
        <taxon>Arthropoda</taxon>
        <taxon>Chelicerata</taxon>
        <taxon>Arachnida</taxon>
        <taxon>Acari</taxon>
        <taxon>Acariformes</taxon>
        <taxon>Sarcoptiformes</taxon>
        <taxon>Astigmata</taxon>
        <taxon>Psoroptidia</taxon>
        <taxon>Analgoidea</taxon>
        <taxon>Pyroglyphidae</taxon>
        <taxon>Pyroglyphinae</taxon>
        <taxon>Euroglyphus</taxon>
    </lineage>
</organism>
<keyword evidence="3" id="KW-1185">Reference proteome</keyword>
<reference evidence="2 3" key="1">
    <citation type="submission" date="2017-03" db="EMBL/GenBank/DDBJ databases">
        <title>Genome Survey of Euroglyphus maynei.</title>
        <authorList>
            <person name="Arlian L.G."/>
            <person name="Morgan M.S."/>
            <person name="Rider S.D."/>
        </authorList>
    </citation>
    <scope>NUCLEOTIDE SEQUENCE [LARGE SCALE GENOMIC DNA]</scope>
    <source>
        <strain evidence="2">Arlian Lab</strain>
        <tissue evidence="2">Whole body</tissue>
    </source>
</reference>
<sequence>MAAAEILNVVQAQIPDIDQQLSDYITGVLTSDTFASANDIKEAVGEIFISCFNDVFNPNPPKSPENLCQSMCDKLFHIIRANNELDEDDDDVDDIRLSRPIHIGSTVDDDKEEEWKSIWTSGKEVESKVD</sequence>
<proteinExistence type="predicted"/>
<feature type="domain" description="ABCF3 PWI-like helical bundle" evidence="1">
    <location>
        <begin position="4"/>
        <end position="81"/>
    </location>
</feature>